<dbReference type="PANTHER" id="PTHR24177">
    <property type="entry name" value="CASKIN"/>
    <property type="match status" value="1"/>
</dbReference>
<proteinExistence type="predicted"/>
<dbReference type="InterPro" id="IPR036770">
    <property type="entry name" value="Ankyrin_rpt-contain_sf"/>
</dbReference>
<organism evidence="1 2">
    <name type="scientific">Dipteronia sinensis</name>
    <dbReference type="NCBI Taxonomy" id="43782"/>
    <lineage>
        <taxon>Eukaryota</taxon>
        <taxon>Viridiplantae</taxon>
        <taxon>Streptophyta</taxon>
        <taxon>Embryophyta</taxon>
        <taxon>Tracheophyta</taxon>
        <taxon>Spermatophyta</taxon>
        <taxon>Magnoliopsida</taxon>
        <taxon>eudicotyledons</taxon>
        <taxon>Gunneridae</taxon>
        <taxon>Pentapetalae</taxon>
        <taxon>rosids</taxon>
        <taxon>malvids</taxon>
        <taxon>Sapindales</taxon>
        <taxon>Sapindaceae</taxon>
        <taxon>Hippocastanoideae</taxon>
        <taxon>Acereae</taxon>
        <taxon>Dipteronia</taxon>
    </lineage>
</organism>
<evidence type="ECO:0000313" key="2">
    <source>
        <dbReference type="Proteomes" id="UP001281410"/>
    </source>
</evidence>
<sequence>MAASTLVVSSGGVPQMDAHHTIQMADIVRNLQTTQAPQNQLMNHSPPEPNSPLSDLLPRQNATIVGSTLVAGSQQIDSHDTVLTTESIDAHPIQAPQNQQNHAPIYQRNLPDRSLLPSQSENRDQYRHKCLPLKKAALADIALKLLEHQPKLAVTRDVNEDTALHVLARKPSSLFARRRIGIFKWLAYSIREMNTHNRELTSSPALELVKRLERAIEEQKANIEELIKAPSNLLFDAAKSGNFEFLAELIRSYPDLVHLLDEQERSIFHIAILHRHTDIFNLIYGIGFDKELLATYKDNEKNTMLHLAAKYPNLPPVSNFPGPALEMQQELLMFEASDSEMIHQHLTSRPPYQVAKEN</sequence>
<accession>A0AAD9ZT68</accession>
<dbReference type="Proteomes" id="UP001281410">
    <property type="component" value="Unassembled WGS sequence"/>
</dbReference>
<dbReference type="GO" id="GO:0016020">
    <property type="term" value="C:membrane"/>
    <property type="evidence" value="ECO:0007669"/>
    <property type="project" value="TreeGrafter"/>
</dbReference>
<evidence type="ECO:0000313" key="1">
    <source>
        <dbReference type="EMBL" id="KAK3189929.1"/>
    </source>
</evidence>
<name>A0AAD9ZT68_9ROSI</name>
<dbReference type="AlphaFoldDB" id="A0AAD9ZT68"/>
<protein>
    <submittedName>
        <fullName evidence="1">Uncharacterized protein</fullName>
    </submittedName>
</protein>
<comment type="caution">
    <text evidence="1">The sequence shown here is derived from an EMBL/GenBank/DDBJ whole genome shotgun (WGS) entry which is preliminary data.</text>
</comment>
<gene>
    <name evidence="1" type="ORF">Dsin_029490</name>
</gene>
<keyword evidence="2" id="KW-1185">Reference proteome</keyword>
<reference evidence="1" key="1">
    <citation type="journal article" date="2023" name="Plant J.">
        <title>Genome sequences and population genomics provide insights into the demographic history, inbreeding, and mutation load of two 'living fossil' tree species of Dipteronia.</title>
        <authorList>
            <person name="Feng Y."/>
            <person name="Comes H.P."/>
            <person name="Chen J."/>
            <person name="Zhu S."/>
            <person name="Lu R."/>
            <person name="Zhang X."/>
            <person name="Li P."/>
            <person name="Qiu J."/>
            <person name="Olsen K.M."/>
            <person name="Qiu Y."/>
        </authorList>
    </citation>
    <scope>NUCLEOTIDE SEQUENCE</scope>
    <source>
        <strain evidence="1">NBL</strain>
    </source>
</reference>
<dbReference type="SUPFAM" id="SSF48403">
    <property type="entry name" value="Ankyrin repeat"/>
    <property type="match status" value="1"/>
</dbReference>
<dbReference type="Gene3D" id="1.25.40.20">
    <property type="entry name" value="Ankyrin repeat-containing domain"/>
    <property type="match status" value="1"/>
</dbReference>
<dbReference type="PANTHER" id="PTHR24177:SF356">
    <property type="entry name" value="ANKYRIN REPEAT PLANT-LIKE PROTEIN"/>
    <property type="match status" value="1"/>
</dbReference>
<dbReference type="EMBL" id="JANJYJ010000009">
    <property type="protein sequence ID" value="KAK3189929.1"/>
    <property type="molecule type" value="Genomic_DNA"/>
</dbReference>